<organism evidence="3 4">
    <name type="scientific">Humibacillus xanthopallidus</name>
    <dbReference type="NCBI Taxonomy" id="412689"/>
    <lineage>
        <taxon>Bacteria</taxon>
        <taxon>Bacillati</taxon>
        <taxon>Actinomycetota</taxon>
        <taxon>Actinomycetes</taxon>
        <taxon>Micrococcales</taxon>
        <taxon>Intrasporangiaceae</taxon>
        <taxon>Humibacillus</taxon>
    </lineage>
</organism>
<proteinExistence type="inferred from homology"/>
<reference evidence="3 4" key="1">
    <citation type="submission" date="2019-06" db="EMBL/GenBank/DDBJ databases">
        <title>Genome sequencing of plant associated microbes to promote plant fitness in Sorghum bicolor and Oryza sativa.</title>
        <authorList>
            <person name="Coleman-Derr D."/>
        </authorList>
    </citation>
    <scope>NUCLEOTIDE SEQUENCE [LARGE SCALE GENOMIC DNA]</scope>
    <source>
        <strain evidence="3 4">KV-663</strain>
    </source>
</reference>
<evidence type="ECO:0000259" key="2">
    <source>
        <dbReference type="Pfam" id="PF03795"/>
    </source>
</evidence>
<dbReference type="AlphaFoldDB" id="A0A543I363"/>
<dbReference type="EMBL" id="VFPM01000001">
    <property type="protein sequence ID" value="TQM65034.1"/>
    <property type="molecule type" value="Genomic_DNA"/>
</dbReference>
<evidence type="ECO:0000313" key="3">
    <source>
        <dbReference type="EMBL" id="TQM65034.1"/>
    </source>
</evidence>
<dbReference type="InterPro" id="IPR011008">
    <property type="entry name" value="Dimeric_a/b-barrel"/>
</dbReference>
<feature type="domain" description="YCII-related" evidence="2">
    <location>
        <begin position="1"/>
        <end position="96"/>
    </location>
</feature>
<evidence type="ECO:0000256" key="1">
    <source>
        <dbReference type="ARBA" id="ARBA00007689"/>
    </source>
</evidence>
<comment type="similarity">
    <text evidence="1">Belongs to the YciI family.</text>
</comment>
<gene>
    <name evidence="3" type="ORF">FBY41_1416</name>
</gene>
<sequence>MAIFAIHYTYPDDVTEMLTIRPEHREWLTGLPGLLVGGMYQEGIDEISEGEPTDQEPRNAALVVVSGESLAEVTETFDQDPYWQGGYVLRRVVRRWDPPLGPWVADETQSPG</sequence>
<dbReference type="InterPro" id="IPR005545">
    <property type="entry name" value="YCII"/>
</dbReference>
<dbReference type="Proteomes" id="UP000316747">
    <property type="component" value="Unassembled WGS sequence"/>
</dbReference>
<dbReference type="SUPFAM" id="SSF54909">
    <property type="entry name" value="Dimeric alpha+beta barrel"/>
    <property type="match status" value="1"/>
</dbReference>
<keyword evidence="4" id="KW-1185">Reference proteome</keyword>
<protein>
    <recommendedName>
        <fullName evidence="2">YCII-related domain-containing protein</fullName>
    </recommendedName>
</protein>
<dbReference type="RefSeq" id="WP_141842592.1">
    <property type="nucleotide sequence ID" value="NZ_VFPM01000001.1"/>
</dbReference>
<evidence type="ECO:0000313" key="4">
    <source>
        <dbReference type="Proteomes" id="UP000316747"/>
    </source>
</evidence>
<dbReference type="OrthoDB" id="8968203at2"/>
<name>A0A543I363_9MICO</name>
<dbReference type="Pfam" id="PF03795">
    <property type="entry name" value="YCII"/>
    <property type="match status" value="1"/>
</dbReference>
<dbReference type="Gene3D" id="3.30.70.1060">
    <property type="entry name" value="Dimeric alpha+beta barrel"/>
    <property type="match status" value="1"/>
</dbReference>
<accession>A0A543I363</accession>
<comment type="caution">
    <text evidence="3">The sequence shown here is derived from an EMBL/GenBank/DDBJ whole genome shotgun (WGS) entry which is preliminary data.</text>
</comment>